<evidence type="ECO:0000313" key="2">
    <source>
        <dbReference type="Proteomes" id="UP001234178"/>
    </source>
</evidence>
<evidence type="ECO:0000313" key="1">
    <source>
        <dbReference type="EMBL" id="KAK4011464.1"/>
    </source>
</evidence>
<keyword evidence="2" id="KW-1185">Reference proteome</keyword>
<reference evidence="1 2" key="1">
    <citation type="journal article" date="2023" name="Nucleic Acids Res.">
        <title>The hologenome of Daphnia magna reveals possible DNA methylation and microbiome-mediated evolution of the host genome.</title>
        <authorList>
            <person name="Chaturvedi A."/>
            <person name="Li X."/>
            <person name="Dhandapani V."/>
            <person name="Marshall H."/>
            <person name="Kissane S."/>
            <person name="Cuenca-Cambronero M."/>
            <person name="Asole G."/>
            <person name="Calvet F."/>
            <person name="Ruiz-Romero M."/>
            <person name="Marangio P."/>
            <person name="Guigo R."/>
            <person name="Rago D."/>
            <person name="Mirbahai L."/>
            <person name="Eastwood N."/>
            <person name="Colbourne J.K."/>
            <person name="Zhou J."/>
            <person name="Mallon E."/>
            <person name="Orsini L."/>
        </authorList>
    </citation>
    <scope>NUCLEOTIDE SEQUENCE [LARGE SCALE GENOMIC DNA]</scope>
    <source>
        <strain evidence="1">LRV0_1</strain>
    </source>
</reference>
<dbReference type="EMBL" id="JAOYFB010000003">
    <property type="protein sequence ID" value="KAK4011464.1"/>
    <property type="molecule type" value="Genomic_DNA"/>
</dbReference>
<comment type="caution">
    <text evidence="1">The sequence shown here is derived from an EMBL/GenBank/DDBJ whole genome shotgun (WGS) entry which is preliminary data.</text>
</comment>
<sequence length="178" mass="20124">MADVVQKAITKRLKCVAEKRAMFAVRITPRNKVVDWNQLCCAYAAAAFLLRSCLSNLSTFFRYRYFISCRIGASPVVVAGAQQLQRAHNRRDFSSRAIRFESERKLSRWLFDSGVCAVLLEFDSSTTTCADVILVSGTRSLSSLVFLSSGSQWFIRLPNLAAVLQNQCLSELKRKNWL</sequence>
<dbReference type="Proteomes" id="UP001234178">
    <property type="component" value="Unassembled WGS sequence"/>
</dbReference>
<protein>
    <submittedName>
        <fullName evidence="1">Uncharacterized protein</fullName>
    </submittedName>
</protein>
<organism evidence="1 2">
    <name type="scientific">Daphnia magna</name>
    <dbReference type="NCBI Taxonomy" id="35525"/>
    <lineage>
        <taxon>Eukaryota</taxon>
        <taxon>Metazoa</taxon>
        <taxon>Ecdysozoa</taxon>
        <taxon>Arthropoda</taxon>
        <taxon>Crustacea</taxon>
        <taxon>Branchiopoda</taxon>
        <taxon>Diplostraca</taxon>
        <taxon>Cladocera</taxon>
        <taxon>Anomopoda</taxon>
        <taxon>Daphniidae</taxon>
        <taxon>Daphnia</taxon>
    </lineage>
</organism>
<accession>A0ABQ9ZF37</accession>
<proteinExistence type="predicted"/>
<gene>
    <name evidence="1" type="ORF">OUZ56_020581</name>
</gene>
<name>A0ABQ9ZF37_9CRUS</name>